<name>H0R0H7_9ACTN</name>
<reference evidence="2 3" key="1">
    <citation type="submission" date="2011-12" db="EMBL/GenBank/DDBJ databases">
        <title>Whole genome shotgun sequence of Gordonia effusa NBRC 100432.</title>
        <authorList>
            <person name="Yoshida I."/>
            <person name="Takarada H."/>
            <person name="Hosoyama A."/>
            <person name="Tsuchikane K."/>
            <person name="Katsumata H."/>
            <person name="Yamazaki S."/>
            <person name="Fujita N."/>
        </authorList>
    </citation>
    <scope>NUCLEOTIDE SEQUENCE [LARGE SCALE GENOMIC DNA]</scope>
    <source>
        <strain evidence="2 3">NBRC 100432</strain>
    </source>
</reference>
<evidence type="ECO:0000313" key="2">
    <source>
        <dbReference type="EMBL" id="GAB18578.1"/>
    </source>
</evidence>
<dbReference type="EMBL" id="BAEH01000059">
    <property type="protein sequence ID" value="GAB18578.1"/>
    <property type="molecule type" value="Genomic_DNA"/>
</dbReference>
<accession>H0R0H7</accession>
<dbReference type="AlphaFoldDB" id="H0R0H7"/>
<evidence type="ECO:0000256" key="1">
    <source>
        <dbReference type="SAM" id="Phobius"/>
    </source>
</evidence>
<feature type="transmembrane region" description="Helical" evidence="1">
    <location>
        <begin position="58"/>
        <end position="84"/>
    </location>
</feature>
<protein>
    <submittedName>
        <fullName evidence="2">Uncharacterized protein</fullName>
    </submittedName>
</protein>
<evidence type="ECO:0000313" key="3">
    <source>
        <dbReference type="Proteomes" id="UP000035034"/>
    </source>
</evidence>
<feature type="transmembrane region" description="Helical" evidence="1">
    <location>
        <begin position="7"/>
        <end position="26"/>
    </location>
</feature>
<keyword evidence="3" id="KW-1185">Reference proteome</keyword>
<gene>
    <name evidence="2" type="ORF">GOEFS_059_00120</name>
</gene>
<keyword evidence="1" id="KW-0472">Membrane</keyword>
<comment type="caution">
    <text evidence="2">The sequence shown here is derived from an EMBL/GenBank/DDBJ whole genome shotgun (WGS) entry which is preliminary data.</text>
</comment>
<organism evidence="2 3">
    <name type="scientific">Gordonia effusa NBRC 100432</name>
    <dbReference type="NCBI Taxonomy" id="1077974"/>
    <lineage>
        <taxon>Bacteria</taxon>
        <taxon>Bacillati</taxon>
        <taxon>Actinomycetota</taxon>
        <taxon>Actinomycetes</taxon>
        <taxon>Mycobacteriales</taxon>
        <taxon>Gordoniaceae</taxon>
        <taxon>Gordonia</taxon>
    </lineage>
</organism>
<keyword evidence="1" id="KW-1133">Transmembrane helix</keyword>
<sequence length="92" mass="9646">MTFALGLFAGPTIVALGYLVLLIVQPSNLSEWVWLVPLLIPVALTAALFATSRRREALLLLAGAVVGTSIGFGIVIGLITLVAYQLSDPIPS</sequence>
<feature type="transmembrane region" description="Helical" evidence="1">
    <location>
        <begin position="32"/>
        <end position="51"/>
    </location>
</feature>
<proteinExistence type="predicted"/>
<keyword evidence="1" id="KW-0812">Transmembrane</keyword>
<dbReference type="Proteomes" id="UP000035034">
    <property type="component" value="Unassembled WGS sequence"/>
</dbReference>